<keyword evidence="13" id="KW-1185">Reference proteome</keyword>
<dbReference type="InterPro" id="IPR005788">
    <property type="entry name" value="PDI_thioredoxin-like_dom"/>
</dbReference>
<dbReference type="PROSITE" id="PS00194">
    <property type="entry name" value="THIOREDOXIN_1"/>
    <property type="match status" value="2"/>
</dbReference>
<dbReference type="NCBIfam" id="TIGR01126">
    <property type="entry name" value="pdi_dom"/>
    <property type="match status" value="1"/>
</dbReference>
<comment type="catalytic activity">
    <reaction evidence="1">
        <text>Catalyzes the rearrangement of -S-S- bonds in proteins.</text>
        <dbReference type="EC" id="5.3.4.1"/>
    </reaction>
</comment>
<reference evidence="12" key="1">
    <citation type="submission" date="2020-11" db="EMBL/GenBank/DDBJ databases">
        <authorList>
            <consortium name="DOE Joint Genome Institute"/>
            <person name="Ahrendt S."/>
            <person name="Riley R."/>
            <person name="Andreopoulos W."/>
            <person name="Labutti K."/>
            <person name="Pangilinan J."/>
            <person name="Ruiz-Duenas F.J."/>
            <person name="Barrasa J.M."/>
            <person name="Sanchez-Garcia M."/>
            <person name="Camarero S."/>
            <person name="Miyauchi S."/>
            <person name="Serrano A."/>
            <person name="Linde D."/>
            <person name="Babiker R."/>
            <person name="Drula E."/>
            <person name="Ayuso-Fernandez I."/>
            <person name="Pacheco R."/>
            <person name="Padilla G."/>
            <person name="Ferreira P."/>
            <person name="Barriuso J."/>
            <person name="Kellner H."/>
            <person name="Castanera R."/>
            <person name="Alfaro M."/>
            <person name="Ramirez L."/>
            <person name="Pisabarro A.G."/>
            <person name="Kuo A."/>
            <person name="Tritt A."/>
            <person name="Lipzen A."/>
            <person name="He G."/>
            <person name="Yan M."/>
            <person name="Ng V."/>
            <person name="Cullen D."/>
            <person name="Martin F."/>
            <person name="Rosso M.-N."/>
            <person name="Henrissat B."/>
            <person name="Hibbett D."/>
            <person name="Martinez A.T."/>
            <person name="Grigoriev I.V."/>
        </authorList>
    </citation>
    <scope>NUCLEOTIDE SEQUENCE</scope>
    <source>
        <strain evidence="12">CBS 506.95</strain>
    </source>
</reference>
<proteinExistence type="inferred from homology"/>
<evidence type="ECO:0000256" key="1">
    <source>
        <dbReference type="ARBA" id="ARBA00001182"/>
    </source>
</evidence>
<dbReference type="SUPFAM" id="SSF47933">
    <property type="entry name" value="ERP29 C domain-like"/>
    <property type="match status" value="1"/>
</dbReference>
<dbReference type="InterPro" id="IPR051063">
    <property type="entry name" value="PDI"/>
</dbReference>
<dbReference type="EC" id="5.3.4.1" evidence="3"/>
<dbReference type="Pfam" id="PF07749">
    <property type="entry name" value="ERp29"/>
    <property type="match status" value="1"/>
</dbReference>
<dbReference type="PROSITE" id="PS51352">
    <property type="entry name" value="THIOREDOXIN_2"/>
    <property type="match status" value="2"/>
</dbReference>
<dbReference type="CDD" id="cd00238">
    <property type="entry name" value="ERp29c"/>
    <property type="match status" value="1"/>
</dbReference>
<feature type="domain" description="Thioredoxin" evidence="11">
    <location>
        <begin position="8"/>
        <end position="129"/>
    </location>
</feature>
<dbReference type="OrthoDB" id="10264505at2759"/>
<keyword evidence="5" id="KW-0677">Repeat</keyword>
<dbReference type="PANTHER" id="PTHR45672:SF11">
    <property type="entry name" value="PROTEIN DISULFIDE-ISOMERASE C17H9.14C"/>
    <property type="match status" value="1"/>
</dbReference>
<keyword evidence="7 12" id="KW-0413">Isomerase</keyword>
<keyword evidence="8" id="KW-0676">Redox-active center</keyword>
<protein>
    <recommendedName>
        <fullName evidence="3">protein disulfide-isomerase</fullName>
        <ecNumber evidence="3">5.3.4.1</ecNumber>
    </recommendedName>
</protein>
<dbReference type="EMBL" id="MU157827">
    <property type="protein sequence ID" value="KAF9533773.1"/>
    <property type="molecule type" value="Genomic_DNA"/>
</dbReference>
<dbReference type="InterPro" id="IPR011679">
    <property type="entry name" value="ERp29_C"/>
</dbReference>
<sequence length="377" mass="41812">MRFSLSTFFLSALIAGVSASNVVDLTPDNFDQHVGKGKPALVEFFAPWCGHCKNLAPVYEQLADVFAHAKEKIVIAKVDADGVGKPLGQKYGVTGFPTLKWFDADGKDEEYSGGRGLEDFVSFIEGKAGVKSNIPPPPPQAVEVYDVHSWEEKVMQSDKNILVSFTAPWCGHCKNMKPVFEKVANTFLPESNCVIANIDGDDKKNQEIALRYGVRSYPTIKFFPAHSKNVMDMEDYEEGRSEEDFVKFLNKKCGTQRAVGGGLNDAAGRIAQLDDLAYRFFKAPSDARDALHKEAKELAASAGELSKRYLYIMEKVANGSAGYIEKESKRLAKLLEKRNLSPSKLDELKIKANILTAFVEEKVQEVKEKIIRAEAEL</sequence>
<keyword evidence="4 10" id="KW-0732">Signal</keyword>
<evidence type="ECO:0000256" key="3">
    <source>
        <dbReference type="ARBA" id="ARBA00012723"/>
    </source>
</evidence>
<feature type="signal peptide" evidence="10">
    <location>
        <begin position="1"/>
        <end position="19"/>
    </location>
</feature>
<dbReference type="GO" id="GO:0003756">
    <property type="term" value="F:protein disulfide isomerase activity"/>
    <property type="evidence" value="ECO:0007669"/>
    <property type="project" value="UniProtKB-EC"/>
</dbReference>
<dbReference type="GO" id="GO:0006457">
    <property type="term" value="P:protein folding"/>
    <property type="evidence" value="ECO:0007669"/>
    <property type="project" value="TreeGrafter"/>
</dbReference>
<accession>A0A9P6ERZ8</accession>
<comment type="similarity">
    <text evidence="2 9">Belongs to the protein disulfide isomerase family.</text>
</comment>
<evidence type="ECO:0000256" key="5">
    <source>
        <dbReference type="ARBA" id="ARBA00022737"/>
    </source>
</evidence>
<dbReference type="InterPro" id="IPR017937">
    <property type="entry name" value="Thioredoxin_CS"/>
</dbReference>
<evidence type="ECO:0000256" key="8">
    <source>
        <dbReference type="ARBA" id="ARBA00023284"/>
    </source>
</evidence>
<feature type="chain" id="PRO_5040489943" description="protein disulfide-isomerase" evidence="10">
    <location>
        <begin position="20"/>
        <end position="377"/>
    </location>
</feature>
<gene>
    <name evidence="12" type="ORF">CPB83DRAFT_844503</name>
</gene>
<dbReference type="PRINTS" id="PR00421">
    <property type="entry name" value="THIOREDOXIN"/>
</dbReference>
<dbReference type="SUPFAM" id="SSF52833">
    <property type="entry name" value="Thioredoxin-like"/>
    <property type="match status" value="2"/>
</dbReference>
<dbReference type="InterPro" id="IPR036356">
    <property type="entry name" value="ERp29_C_sf"/>
</dbReference>
<organism evidence="12 13">
    <name type="scientific">Crepidotus variabilis</name>
    <dbReference type="NCBI Taxonomy" id="179855"/>
    <lineage>
        <taxon>Eukaryota</taxon>
        <taxon>Fungi</taxon>
        <taxon>Dikarya</taxon>
        <taxon>Basidiomycota</taxon>
        <taxon>Agaricomycotina</taxon>
        <taxon>Agaricomycetes</taxon>
        <taxon>Agaricomycetidae</taxon>
        <taxon>Agaricales</taxon>
        <taxon>Agaricineae</taxon>
        <taxon>Crepidotaceae</taxon>
        <taxon>Crepidotus</taxon>
    </lineage>
</organism>
<feature type="domain" description="Thioredoxin" evidence="11">
    <location>
        <begin position="132"/>
        <end position="254"/>
    </location>
</feature>
<dbReference type="Proteomes" id="UP000807306">
    <property type="component" value="Unassembled WGS sequence"/>
</dbReference>
<dbReference type="InterPro" id="IPR013766">
    <property type="entry name" value="Thioredoxin_domain"/>
</dbReference>
<evidence type="ECO:0000313" key="12">
    <source>
        <dbReference type="EMBL" id="KAF9533773.1"/>
    </source>
</evidence>
<dbReference type="Gene3D" id="3.40.30.10">
    <property type="entry name" value="Glutaredoxin"/>
    <property type="match status" value="2"/>
</dbReference>
<dbReference type="GO" id="GO:0005783">
    <property type="term" value="C:endoplasmic reticulum"/>
    <property type="evidence" value="ECO:0007669"/>
    <property type="project" value="InterPro"/>
</dbReference>
<evidence type="ECO:0000256" key="10">
    <source>
        <dbReference type="SAM" id="SignalP"/>
    </source>
</evidence>
<dbReference type="PANTHER" id="PTHR45672">
    <property type="entry name" value="PROTEIN DISULFIDE-ISOMERASE C17H9.14C-RELATED"/>
    <property type="match status" value="1"/>
</dbReference>
<keyword evidence="6" id="KW-1015">Disulfide bond</keyword>
<comment type="caution">
    <text evidence="12">The sequence shown here is derived from an EMBL/GenBank/DDBJ whole genome shotgun (WGS) entry which is preliminary data.</text>
</comment>
<name>A0A9P6ERZ8_9AGAR</name>
<evidence type="ECO:0000256" key="7">
    <source>
        <dbReference type="ARBA" id="ARBA00023235"/>
    </source>
</evidence>
<evidence type="ECO:0000256" key="6">
    <source>
        <dbReference type="ARBA" id="ARBA00023157"/>
    </source>
</evidence>
<evidence type="ECO:0000259" key="11">
    <source>
        <dbReference type="PROSITE" id="PS51352"/>
    </source>
</evidence>
<dbReference type="CDD" id="cd02998">
    <property type="entry name" value="PDI_a_ERp38"/>
    <property type="match status" value="1"/>
</dbReference>
<dbReference type="InterPro" id="IPR036249">
    <property type="entry name" value="Thioredoxin-like_sf"/>
</dbReference>
<evidence type="ECO:0000256" key="4">
    <source>
        <dbReference type="ARBA" id="ARBA00022729"/>
    </source>
</evidence>
<evidence type="ECO:0000256" key="9">
    <source>
        <dbReference type="RuleBase" id="RU004208"/>
    </source>
</evidence>
<dbReference type="Pfam" id="PF00085">
    <property type="entry name" value="Thioredoxin"/>
    <property type="match status" value="2"/>
</dbReference>
<evidence type="ECO:0000256" key="2">
    <source>
        <dbReference type="ARBA" id="ARBA00006347"/>
    </source>
</evidence>
<dbReference type="Gene3D" id="1.20.1150.12">
    <property type="entry name" value="Endoplasmic reticulum resident protein 29, C-terminal domain"/>
    <property type="match status" value="1"/>
</dbReference>
<evidence type="ECO:0000313" key="13">
    <source>
        <dbReference type="Proteomes" id="UP000807306"/>
    </source>
</evidence>
<dbReference type="AlphaFoldDB" id="A0A9P6ERZ8"/>